<dbReference type="AlphaFoldDB" id="A0A699UUP9"/>
<reference evidence="2" key="1">
    <citation type="journal article" date="2019" name="Sci. Rep.">
        <title>Draft genome of Tanacetum cinerariifolium, the natural source of mosquito coil.</title>
        <authorList>
            <person name="Yamashiro T."/>
            <person name="Shiraishi A."/>
            <person name="Satake H."/>
            <person name="Nakayama K."/>
        </authorList>
    </citation>
    <scope>NUCLEOTIDE SEQUENCE</scope>
</reference>
<feature type="domain" description="HTH iclR-type" evidence="1">
    <location>
        <begin position="9"/>
        <end position="72"/>
    </location>
</feature>
<dbReference type="InterPro" id="IPR036388">
    <property type="entry name" value="WH-like_DNA-bd_sf"/>
</dbReference>
<dbReference type="InterPro" id="IPR036390">
    <property type="entry name" value="WH_DNA-bd_sf"/>
</dbReference>
<dbReference type="Gene3D" id="1.10.10.10">
    <property type="entry name" value="Winged helix-like DNA-binding domain superfamily/Winged helix DNA-binding domain"/>
    <property type="match status" value="1"/>
</dbReference>
<protein>
    <recommendedName>
        <fullName evidence="1">HTH iclR-type domain-containing protein</fullName>
    </recommendedName>
</protein>
<dbReference type="GO" id="GO:0003677">
    <property type="term" value="F:DNA binding"/>
    <property type="evidence" value="ECO:0007669"/>
    <property type="project" value="InterPro"/>
</dbReference>
<sequence length="95" mass="10169">MAQETPVNQRSQPNSTEVIDALVLRAGAEPWGVRELAAKLGESRSTINRILLTLVEQGFALEAGAGKYIVGPRVSVLTNALIARSVLLQICSARL</sequence>
<dbReference type="Pfam" id="PF09339">
    <property type="entry name" value="HTH_IclR"/>
    <property type="match status" value="1"/>
</dbReference>
<proteinExistence type="predicted"/>
<dbReference type="SUPFAM" id="SSF46785">
    <property type="entry name" value="Winged helix' DNA-binding domain"/>
    <property type="match status" value="1"/>
</dbReference>
<feature type="non-terminal residue" evidence="2">
    <location>
        <position position="95"/>
    </location>
</feature>
<dbReference type="InterPro" id="IPR005471">
    <property type="entry name" value="Tscrpt_reg_IclR_N"/>
</dbReference>
<name>A0A699UUP9_TANCI</name>
<dbReference type="PROSITE" id="PS51077">
    <property type="entry name" value="HTH_ICLR"/>
    <property type="match status" value="1"/>
</dbReference>
<evidence type="ECO:0000259" key="1">
    <source>
        <dbReference type="PROSITE" id="PS51077"/>
    </source>
</evidence>
<organism evidence="2">
    <name type="scientific">Tanacetum cinerariifolium</name>
    <name type="common">Dalmatian daisy</name>
    <name type="synonym">Chrysanthemum cinerariifolium</name>
    <dbReference type="NCBI Taxonomy" id="118510"/>
    <lineage>
        <taxon>Eukaryota</taxon>
        <taxon>Viridiplantae</taxon>
        <taxon>Streptophyta</taxon>
        <taxon>Embryophyta</taxon>
        <taxon>Tracheophyta</taxon>
        <taxon>Spermatophyta</taxon>
        <taxon>Magnoliopsida</taxon>
        <taxon>eudicotyledons</taxon>
        <taxon>Gunneridae</taxon>
        <taxon>Pentapetalae</taxon>
        <taxon>asterids</taxon>
        <taxon>campanulids</taxon>
        <taxon>Asterales</taxon>
        <taxon>Asteraceae</taxon>
        <taxon>Asteroideae</taxon>
        <taxon>Anthemideae</taxon>
        <taxon>Anthemidinae</taxon>
        <taxon>Tanacetum</taxon>
    </lineage>
</organism>
<dbReference type="EMBL" id="BKCJ011359149">
    <property type="protein sequence ID" value="GFD25251.1"/>
    <property type="molecule type" value="Genomic_DNA"/>
</dbReference>
<evidence type="ECO:0000313" key="2">
    <source>
        <dbReference type="EMBL" id="GFD25251.1"/>
    </source>
</evidence>
<dbReference type="GO" id="GO:0006355">
    <property type="term" value="P:regulation of DNA-templated transcription"/>
    <property type="evidence" value="ECO:0007669"/>
    <property type="project" value="InterPro"/>
</dbReference>
<accession>A0A699UUP9</accession>
<comment type="caution">
    <text evidence="2">The sequence shown here is derived from an EMBL/GenBank/DDBJ whole genome shotgun (WGS) entry which is preliminary data.</text>
</comment>
<gene>
    <name evidence="2" type="ORF">Tci_897220</name>
</gene>